<evidence type="ECO:0000256" key="1">
    <source>
        <dbReference type="ARBA" id="ARBA00004370"/>
    </source>
</evidence>
<gene>
    <name evidence="6" type="ORF">QE152_g8193</name>
</gene>
<evidence type="ECO:0000313" key="6">
    <source>
        <dbReference type="EMBL" id="KAK9743933.1"/>
    </source>
</evidence>
<sequence>MMVNNDELAEVSLTTTNNIKIQTYRFEHTKDLHSRKSSLRTLIWRRLPAFSAYLVCFTFGIMVGWCSPMYPNLLLKESEIPVDMDATAMIAGFLMIGNMFGTLPAHFVPFGTKYGILAGLILMMISWFVMWQAGNIYCILVSRFLIGFGNSFGTHHGKEYIKQMSEKPLRDNLVKSVQIYIGIGILVGYCFGPYVDFRTYSVIALIVTTVICVYSLFLPHSPVELIRYDNISKAETVLAYLKPGVDIDREIKEIKSNLHDQNLDLGLDIIRNKTLSCNFTILMFLIFFQQLCGAPSCKEEELGQDLMECFRLSGKSEIGRHSRFVENLKLGVIQDSVTDIVQML</sequence>
<evidence type="ECO:0000256" key="5">
    <source>
        <dbReference type="SAM" id="Phobius"/>
    </source>
</evidence>
<dbReference type="EMBL" id="JASPKY010000064">
    <property type="protein sequence ID" value="KAK9743933.1"/>
    <property type="molecule type" value="Genomic_DNA"/>
</dbReference>
<evidence type="ECO:0000256" key="2">
    <source>
        <dbReference type="ARBA" id="ARBA00022692"/>
    </source>
</evidence>
<comment type="caution">
    <text evidence="6">The sequence shown here is derived from an EMBL/GenBank/DDBJ whole genome shotgun (WGS) entry which is preliminary data.</text>
</comment>
<accession>A0AAW1MD67</accession>
<reference evidence="6 7" key="1">
    <citation type="journal article" date="2024" name="BMC Genomics">
        <title>De novo assembly and annotation of Popillia japonica's genome with initial clues to its potential as an invasive pest.</title>
        <authorList>
            <person name="Cucini C."/>
            <person name="Boschi S."/>
            <person name="Funari R."/>
            <person name="Cardaioli E."/>
            <person name="Iannotti N."/>
            <person name="Marturano G."/>
            <person name="Paoli F."/>
            <person name="Bruttini M."/>
            <person name="Carapelli A."/>
            <person name="Frati F."/>
            <person name="Nardi F."/>
        </authorList>
    </citation>
    <scope>NUCLEOTIDE SEQUENCE [LARGE SCALE GENOMIC DNA]</scope>
    <source>
        <strain evidence="6">DMR45628</strain>
    </source>
</reference>
<feature type="transmembrane region" description="Helical" evidence="5">
    <location>
        <begin position="114"/>
        <end position="130"/>
    </location>
</feature>
<keyword evidence="2 5" id="KW-0812">Transmembrane</keyword>
<dbReference type="InterPro" id="IPR036259">
    <property type="entry name" value="MFS_trans_sf"/>
</dbReference>
<keyword evidence="6" id="KW-0762">Sugar transport</keyword>
<feature type="transmembrane region" description="Helical" evidence="5">
    <location>
        <begin position="173"/>
        <end position="194"/>
    </location>
</feature>
<dbReference type="GO" id="GO:0022857">
    <property type="term" value="F:transmembrane transporter activity"/>
    <property type="evidence" value="ECO:0007669"/>
    <property type="project" value="InterPro"/>
</dbReference>
<dbReference type="Pfam" id="PF00083">
    <property type="entry name" value="Sugar_tr"/>
    <property type="match status" value="1"/>
</dbReference>
<feature type="transmembrane region" description="Helical" evidence="5">
    <location>
        <begin position="86"/>
        <end position="107"/>
    </location>
</feature>
<keyword evidence="6" id="KW-0813">Transport</keyword>
<dbReference type="AlphaFoldDB" id="A0AAW1MD67"/>
<dbReference type="Proteomes" id="UP001458880">
    <property type="component" value="Unassembled WGS sequence"/>
</dbReference>
<dbReference type="PANTHER" id="PTHR48021:SF1">
    <property type="entry name" value="GH07001P-RELATED"/>
    <property type="match status" value="1"/>
</dbReference>
<dbReference type="PANTHER" id="PTHR48021">
    <property type="match status" value="1"/>
</dbReference>
<feature type="transmembrane region" description="Helical" evidence="5">
    <location>
        <begin position="47"/>
        <end position="66"/>
    </location>
</feature>
<name>A0AAW1MD67_POPJA</name>
<keyword evidence="4 5" id="KW-0472">Membrane</keyword>
<evidence type="ECO:0000256" key="4">
    <source>
        <dbReference type="ARBA" id="ARBA00023136"/>
    </source>
</evidence>
<proteinExistence type="predicted"/>
<evidence type="ECO:0000256" key="3">
    <source>
        <dbReference type="ARBA" id="ARBA00022989"/>
    </source>
</evidence>
<organism evidence="6 7">
    <name type="scientific">Popillia japonica</name>
    <name type="common">Japanese beetle</name>
    <dbReference type="NCBI Taxonomy" id="7064"/>
    <lineage>
        <taxon>Eukaryota</taxon>
        <taxon>Metazoa</taxon>
        <taxon>Ecdysozoa</taxon>
        <taxon>Arthropoda</taxon>
        <taxon>Hexapoda</taxon>
        <taxon>Insecta</taxon>
        <taxon>Pterygota</taxon>
        <taxon>Neoptera</taxon>
        <taxon>Endopterygota</taxon>
        <taxon>Coleoptera</taxon>
        <taxon>Polyphaga</taxon>
        <taxon>Scarabaeiformia</taxon>
        <taxon>Scarabaeidae</taxon>
        <taxon>Rutelinae</taxon>
        <taxon>Popillia</taxon>
    </lineage>
</organism>
<evidence type="ECO:0000313" key="7">
    <source>
        <dbReference type="Proteomes" id="UP001458880"/>
    </source>
</evidence>
<comment type="subcellular location">
    <subcellularLocation>
        <location evidence="1">Membrane</location>
    </subcellularLocation>
</comment>
<keyword evidence="3 5" id="KW-1133">Transmembrane helix</keyword>
<feature type="transmembrane region" description="Helical" evidence="5">
    <location>
        <begin position="200"/>
        <end position="218"/>
    </location>
</feature>
<protein>
    <submittedName>
        <fullName evidence="6">Sugar transporter</fullName>
    </submittedName>
</protein>
<dbReference type="GO" id="GO:0016020">
    <property type="term" value="C:membrane"/>
    <property type="evidence" value="ECO:0007669"/>
    <property type="project" value="UniProtKB-SubCell"/>
</dbReference>
<keyword evidence="7" id="KW-1185">Reference proteome</keyword>
<dbReference type="SUPFAM" id="SSF103473">
    <property type="entry name" value="MFS general substrate transporter"/>
    <property type="match status" value="1"/>
</dbReference>
<feature type="transmembrane region" description="Helical" evidence="5">
    <location>
        <begin position="136"/>
        <end position="153"/>
    </location>
</feature>
<dbReference type="InterPro" id="IPR005828">
    <property type="entry name" value="MFS_sugar_transport-like"/>
</dbReference>
<dbReference type="Gene3D" id="1.20.1250.20">
    <property type="entry name" value="MFS general substrate transporter like domains"/>
    <property type="match status" value="1"/>
</dbReference>
<dbReference type="InterPro" id="IPR050549">
    <property type="entry name" value="MFS_Trehalose_Transporter"/>
</dbReference>